<protein>
    <submittedName>
        <fullName evidence="13">Uncharacterized protein</fullName>
    </submittedName>
</protein>
<keyword evidence="7" id="KW-0862">Zinc</keyword>
<evidence type="ECO:0000256" key="5">
    <source>
        <dbReference type="ARBA" id="ARBA00022771"/>
    </source>
</evidence>
<feature type="region of interest" description="Disordered" evidence="10">
    <location>
        <begin position="1960"/>
        <end position="1979"/>
    </location>
</feature>
<dbReference type="GO" id="GO:0005634">
    <property type="term" value="C:nucleus"/>
    <property type="evidence" value="ECO:0007669"/>
    <property type="project" value="UniProtKB-SubCell"/>
</dbReference>
<comment type="subunit">
    <text evidence="2">Component of the NuA4 histone acetyltransferase complex.</text>
</comment>
<dbReference type="Pfam" id="PF23615">
    <property type="entry name" value="Chromo_MIT1"/>
    <property type="match status" value="1"/>
</dbReference>
<feature type="region of interest" description="Disordered" evidence="10">
    <location>
        <begin position="1"/>
        <end position="90"/>
    </location>
</feature>
<evidence type="ECO:0000259" key="12">
    <source>
        <dbReference type="PROSITE" id="PS51194"/>
    </source>
</evidence>
<keyword evidence="9" id="KW-0539">Nucleus</keyword>
<dbReference type="SMART" id="SM00490">
    <property type="entry name" value="HELICc"/>
    <property type="match status" value="1"/>
</dbReference>
<proteinExistence type="predicted"/>
<dbReference type="GO" id="GO:0042393">
    <property type="term" value="F:histone binding"/>
    <property type="evidence" value="ECO:0007669"/>
    <property type="project" value="TreeGrafter"/>
</dbReference>
<dbReference type="SUPFAM" id="SSF54160">
    <property type="entry name" value="Chromo domain-like"/>
    <property type="match status" value="1"/>
</dbReference>
<feature type="compositionally biased region" description="Polar residues" evidence="10">
    <location>
        <begin position="47"/>
        <end position="56"/>
    </location>
</feature>
<evidence type="ECO:0000256" key="9">
    <source>
        <dbReference type="ARBA" id="ARBA00023242"/>
    </source>
</evidence>
<dbReference type="PANTHER" id="PTHR45623:SF17">
    <property type="entry name" value="CHROMODOMAIN-HELICASE-DNA-BINDING PROTEIN 3-RELATED"/>
    <property type="match status" value="1"/>
</dbReference>
<dbReference type="InterPro" id="IPR041684">
    <property type="entry name" value="Znf-PHD-like"/>
</dbReference>
<feature type="compositionally biased region" description="Polar residues" evidence="10">
    <location>
        <begin position="27"/>
        <end position="37"/>
    </location>
</feature>
<dbReference type="InterPro" id="IPR038718">
    <property type="entry name" value="SNF2-like_sf"/>
</dbReference>
<dbReference type="OrthoDB" id="5857104at2759"/>
<dbReference type="GO" id="GO:0003682">
    <property type="term" value="F:chromatin binding"/>
    <property type="evidence" value="ECO:0007669"/>
    <property type="project" value="TreeGrafter"/>
</dbReference>
<organism evidence="13 14">
    <name type="scientific">Botrytis galanthina</name>
    <dbReference type="NCBI Taxonomy" id="278940"/>
    <lineage>
        <taxon>Eukaryota</taxon>
        <taxon>Fungi</taxon>
        <taxon>Dikarya</taxon>
        <taxon>Ascomycota</taxon>
        <taxon>Pezizomycotina</taxon>
        <taxon>Leotiomycetes</taxon>
        <taxon>Helotiales</taxon>
        <taxon>Sclerotiniaceae</taxon>
        <taxon>Botrytis</taxon>
    </lineage>
</organism>
<dbReference type="InterPro" id="IPR027417">
    <property type="entry name" value="P-loop_NTPase"/>
</dbReference>
<dbReference type="PROSITE" id="PS51194">
    <property type="entry name" value="HELICASE_CTER"/>
    <property type="match status" value="1"/>
</dbReference>
<dbReference type="InterPro" id="IPR001965">
    <property type="entry name" value="Znf_PHD"/>
</dbReference>
<evidence type="ECO:0000256" key="7">
    <source>
        <dbReference type="ARBA" id="ARBA00022833"/>
    </source>
</evidence>
<evidence type="ECO:0000256" key="8">
    <source>
        <dbReference type="ARBA" id="ARBA00022840"/>
    </source>
</evidence>
<feature type="region of interest" description="Disordered" evidence="10">
    <location>
        <begin position="163"/>
        <end position="189"/>
    </location>
</feature>
<dbReference type="GO" id="GO:0140658">
    <property type="term" value="F:ATP-dependent chromatin remodeler activity"/>
    <property type="evidence" value="ECO:0007669"/>
    <property type="project" value="TreeGrafter"/>
</dbReference>
<gene>
    <name evidence="13" type="ORF">BGAL_0229g00060</name>
</gene>
<name>A0A4V4HUB4_9HELO</name>
<feature type="compositionally biased region" description="Acidic residues" evidence="10">
    <location>
        <begin position="297"/>
        <end position="307"/>
    </location>
</feature>
<dbReference type="EMBL" id="PQXL01000229">
    <property type="protein sequence ID" value="THV48766.1"/>
    <property type="molecule type" value="Genomic_DNA"/>
</dbReference>
<feature type="domain" description="Helicase ATP-binding" evidence="11">
    <location>
        <begin position="810"/>
        <end position="982"/>
    </location>
</feature>
<comment type="caution">
    <text evidence="13">The sequence shown here is derived from an EMBL/GenBank/DDBJ whole genome shotgun (WGS) entry which is preliminary data.</text>
</comment>
<evidence type="ECO:0000313" key="14">
    <source>
        <dbReference type="Proteomes" id="UP000308671"/>
    </source>
</evidence>
<evidence type="ECO:0000256" key="1">
    <source>
        <dbReference type="ARBA" id="ARBA00004123"/>
    </source>
</evidence>
<dbReference type="InterPro" id="IPR001650">
    <property type="entry name" value="Helicase_C-like"/>
</dbReference>
<evidence type="ECO:0000256" key="2">
    <source>
        <dbReference type="ARBA" id="ARBA00011353"/>
    </source>
</evidence>
<dbReference type="InterPro" id="IPR049730">
    <property type="entry name" value="SNF2/RAD54-like_C"/>
</dbReference>
<keyword evidence="3" id="KW-0479">Metal-binding</keyword>
<feature type="region of interest" description="Disordered" evidence="10">
    <location>
        <begin position="1891"/>
        <end position="1946"/>
    </location>
</feature>
<feature type="compositionally biased region" description="Low complexity" evidence="10">
    <location>
        <begin position="174"/>
        <end position="183"/>
    </location>
</feature>
<accession>A0A4V4HUB4</accession>
<keyword evidence="14" id="KW-1185">Reference proteome</keyword>
<dbReference type="GO" id="GO:0016887">
    <property type="term" value="F:ATP hydrolysis activity"/>
    <property type="evidence" value="ECO:0007669"/>
    <property type="project" value="TreeGrafter"/>
</dbReference>
<keyword evidence="5" id="KW-0863">Zinc-finger</keyword>
<evidence type="ECO:0000256" key="4">
    <source>
        <dbReference type="ARBA" id="ARBA00022741"/>
    </source>
</evidence>
<dbReference type="SUPFAM" id="SSF52540">
    <property type="entry name" value="P-loop containing nucleoside triphosphate hydrolases"/>
    <property type="match status" value="2"/>
</dbReference>
<dbReference type="SMART" id="SM00487">
    <property type="entry name" value="DEXDc"/>
    <property type="match status" value="1"/>
</dbReference>
<feature type="compositionally biased region" description="Polar residues" evidence="10">
    <location>
        <begin position="1699"/>
        <end position="1709"/>
    </location>
</feature>
<dbReference type="CDD" id="cd18793">
    <property type="entry name" value="SF2_C_SNF"/>
    <property type="match status" value="1"/>
</dbReference>
<dbReference type="PROSITE" id="PS51192">
    <property type="entry name" value="HELICASE_ATP_BIND_1"/>
    <property type="match status" value="1"/>
</dbReference>
<dbReference type="InterPro" id="IPR056616">
    <property type="entry name" value="Chromo_MIT1"/>
</dbReference>
<feature type="region of interest" description="Disordered" evidence="10">
    <location>
        <begin position="207"/>
        <end position="370"/>
    </location>
</feature>
<evidence type="ECO:0000259" key="11">
    <source>
        <dbReference type="PROSITE" id="PS51192"/>
    </source>
</evidence>
<keyword evidence="6" id="KW-0378">Hydrolase</keyword>
<dbReference type="InterPro" id="IPR016197">
    <property type="entry name" value="Chromo-like_dom_sf"/>
</dbReference>
<evidence type="ECO:0000256" key="10">
    <source>
        <dbReference type="SAM" id="MobiDB-lite"/>
    </source>
</evidence>
<dbReference type="Gene3D" id="3.40.50.300">
    <property type="entry name" value="P-loop containing nucleotide triphosphate hydrolases"/>
    <property type="match status" value="1"/>
</dbReference>
<feature type="compositionally biased region" description="Acidic residues" evidence="10">
    <location>
        <begin position="251"/>
        <end position="261"/>
    </location>
</feature>
<feature type="region of interest" description="Disordered" evidence="10">
    <location>
        <begin position="1669"/>
        <end position="1729"/>
    </location>
</feature>
<keyword evidence="4" id="KW-0547">Nucleotide-binding</keyword>
<dbReference type="CDD" id="cd15489">
    <property type="entry name" value="PHD_SF"/>
    <property type="match status" value="1"/>
</dbReference>
<feature type="compositionally biased region" description="Polar residues" evidence="10">
    <location>
        <begin position="1967"/>
        <end position="1976"/>
    </location>
</feature>
<comment type="subcellular location">
    <subcellularLocation>
        <location evidence="1">Nucleus</location>
    </subcellularLocation>
</comment>
<dbReference type="Pfam" id="PF00176">
    <property type="entry name" value="SNF2-rel_dom"/>
    <property type="match status" value="1"/>
</dbReference>
<dbReference type="PANTHER" id="PTHR45623">
    <property type="entry name" value="CHROMODOMAIN-HELICASE-DNA-BINDING PROTEIN 3-RELATED-RELATED"/>
    <property type="match status" value="1"/>
</dbReference>
<dbReference type="CDD" id="cd17919">
    <property type="entry name" value="DEXHc_Snf"/>
    <property type="match status" value="1"/>
</dbReference>
<feature type="compositionally biased region" description="Basic and acidic residues" evidence="10">
    <location>
        <begin position="1387"/>
        <end position="1398"/>
    </location>
</feature>
<evidence type="ECO:0000256" key="3">
    <source>
        <dbReference type="ARBA" id="ARBA00022723"/>
    </source>
</evidence>
<dbReference type="InterPro" id="IPR055565">
    <property type="entry name" value="DUF7141"/>
</dbReference>
<dbReference type="Pfam" id="PF15446">
    <property type="entry name" value="zf-PHD-like"/>
    <property type="match status" value="1"/>
</dbReference>
<dbReference type="SMART" id="SM00249">
    <property type="entry name" value="PHD"/>
    <property type="match status" value="2"/>
</dbReference>
<sequence>MARLSRVADSDESETNSVESLDPRNSPKPTTNPNRNPVSALAHRSGESVQDSIETNDNLDEDGDEIAMDGEDEPEEEAEEAEDADEDADNTIVVMVPGPRNPEEYVPYQDDTVYSVLEEINGSDGETLYRVEYEDERQENITFNRLLHLPNGNNALNEFNSREASESITVDNPSNSNRSMSSRAGKRTRRQLIDNNFVDISSIQLSSDDDRLPKNAKKKHRLVNNMSTVEIEKARRSTRAGSRQSSRPIFDDDEEDEDEDDSQSRAVLSKDHGSRKSGRTATRSAAPRKANTLSNYMEDEEEEDELAGDLQVESEGSEIAYAKPKRRRASSARASKPEKRGRPQAYGIRSDYSPKLPKELPSRISRRGNKTGKNMEEVDIDEEVYADEVAGKAAPKVISIREIYQPVSAKSSFGLVHDQDCDVCGGTGKNSNKGRSELIYCQGCSSSIHRICLGYRSGREHMVTKVGHEHFVMQCRRCIGLSVKKDPLAPQLGACSSCNKPGASCAAFSVKKTAKQEEKLREENDGDDPITNVREDLVNNPDNVLFRCRGCQRGFHFEHLPSRSKKSVTPKSTEETRLKRIQEYTKDWQCKECYQSTSKLQTLVAWRLLDPKSYKEGSVFDDYREDEKEYLIKWELKSYFQCSWMPGAWIWGVAAATMRKAFVRRDEGANLLPKWTTEEAISEEYLRMEIIFDVEYDISFRPKSEEHDKAHINDVVQVLVKFRGLTYDESVWEDPPSPDEADRWSDFVSAYNEYVMGKYFKQSPASAVKERIDAFRSLNFEKKVVLKKQPDALIGGEMMKHQMEGLNWLLFNFHQQKNVILADEMGLGKTIQIVALIASLVKDKPKCSPFLVVTPNSTCPNWRREIKKWAPGLRVVAYYGARSAREMAMKYEMYPDECSDLRADIVVTSYEAPVDDSSKGFFKRVKWAGMIVDEGQRLKNDENLLYGALKALKIPFQVLLSGTPLQNNKRELFNLLQFLDNSIDAAKLDEKYAELTKDNLPELHELIRPFFLRRTKLQVLKFLPPMSQTIIPVSMSSLQKQLYKSILAKNPELIKSIIGKSDRALRPTERGNLNNILMQLRKCLCHPFLYSSAIEETSLSHEALHRNLIDASSKFQLLEIMLPKLQARGHRVLIFSQFLKQLDLVEDFLNGLQLPFKRLDGTVSTLEKQKRIDAFNAPNSELFAFLLSTRAGGVGINLATADTVIIMDPDFNPHQDIQALSRAHRIGQKKKVLVFQLVTKDSAEEQIVQVGRKKMALDQALIESIDVKDEAGDNLEAILRHGAEAVLLDDNSKDIYYDPASVDELLDRSQVENTTNDDGTAESQFSHARVWIKDKGDLVEDFGDAEAEPAAPKALLWDAILKQRAADAALEAAKNMQTFGRGKRARQTVDYEKSHPELMDLDDPEGSPQKDGRRTRKSDSDDEFGENAARESEVESDADEVTNARELEAEQSSVKDNNYIEDQKPAIALQKMYTDLENWERVTTDNRRVFLNTRLIQDWVDVGHNLLENSKNNVQELVESNRNRLDFEDQYWHLQKRIRDILDQPLWLLNREEQKVRQFWQEISPQLMEENHQVQQDTAQWVQARNELVTPQDNRALDYPRQLQEYQRRSKEWLGQGSNLIERHNDLKQYCEPESQRREDPTSRYATLCSEIRKLRLFCDSERKRLEKLIRPSEGNPGEYSQENRQVEGMSTAPDPQKSVIQRQGQQEPPNGETRKRAPYKKRKTAESEAVDISIRDQLVEAGTPFVKELENDLEYLDNNPLSLPSRDNNESYYEELKDYVQRTEKRVQRLQYYQDAFDQQFRIYRPRDAERAKRDLAYKKRKIAEKKSGVKYFPIEGHAAHIQKLDQQLRERAETQLQAMNYSVGLLQAEERNRLEKSFQKAPYPATAPEFAGSFHQGTPDLQYPPSQAKESSKMPTPLAASSGQHARDPIRLGSDFSVSNRSSPTSRLIPAIEIPVKRKRGRPPGSTSHQRTFLSSMPPILPSPSRPPVQSCPDCNFAYSRLIPACPNHAPTAKIRLMLDNLKGVKDDSQQVAAANKLLKEALASKSAAQTSLRK</sequence>
<dbReference type="Proteomes" id="UP000308671">
    <property type="component" value="Unassembled WGS sequence"/>
</dbReference>
<evidence type="ECO:0000313" key="13">
    <source>
        <dbReference type="EMBL" id="THV48766.1"/>
    </source>
</evidence>
<dbReference type="InterPro" id="IPR000330">
    <property type="entry name" value="SNF2_N"/>
</dbReference>
<feature type="compositionally biased region" description="Acidic residues" evidence="10">
    <location>
        <begin position="57"/>
        <end position="89"/>
    </location>
</feature>
<keyword evidence="8" id="KW-0067">ATP-binding</keyword>
<dbReference type="InterPro" id="IPR014001">
    <property type="entry name" value="Helicase_ATP-bd"/>
</dbReference>
<evidence type="ECO:0000256" key="6">
    <source>
        <dbReference type="ARBA" id="ARBA00022801"/>
    </source>
</evidence>
<dbReference type="GO" id="GO:0000785">
    <property type="term" value="C:chromatin"/>
    <property type="evidence" value="ECO:0007669"/>
    <property type="project" value="TreeGrafter"/>
</dbReference>
<feature type="domain" description="Helicase C-terminal" evidence="12">
    <location>
        <begin position="1117"/>
        <end position="1276"/>
    </location>
</feature>
<feature type="region of interest" description="Disordered" evidence="10">
    <location>
        <begin position="1379"/>
        <end position="1459"/>
    </location>
</feature>
<dbReference type="Gene3D" id="3.40.50.10810">
    <property type="entry name" value="Tandem AAA-ATPase domain"/>
    <property type="match status" value="1"/>
</dbReference>
<dbReference type="GO" id="GO:0005524">
    <property type="term" value="F:ATP binding"/>
    <property type="evidence" value="ECO:0007669"/>
    <property type="project" value="UniProtKB-KW"/>
</dbReference>
<reference evidence="13 14" key="1">
    <citation type="submission" date="2017-12" db="EMBL/GenBank/DDBJ databases">
        <title>Comparative genomics of Botrytis spp.</title>
        <authorList>
            <person name="Valero-Jimenez C.A."/>
            <person name="Tapia P."/>
            <person name="Veloso J."/>
            <person name="Silva-Moreno E."/>
            <person name="Staats M."/>
            <person name="Valdes J.H."/>
            <person name="Van Kan J.A.L."/>
        </authorList>
    </citation>
    <scope>NUCLEOTIDE SEQUENCE [LARGE SCALE GENOMIC DNA]</scope>
    <source>
        <strain evidence="13 14">MUCL435</strain>
    </source>
</reference>
<dbReference type="GO" id="GO:0008270">
    <property type="term" value="F:zinc ion binding"/>
    <property type="evidence" value="ECO:0007669"/>
    <property type="project" value="UniProtKB-KW"/>
</dbReference>
<dbReference type="Pfam" id="PF23614">
    <property type="entry name" value="DUF7141"/>
    <property type="match status" value="1"/>
</dbReference>
<dbReference type="Pfam" id="PF00271">
    <property type="entry name" value="Helicase_C"/>
    <property type="match status" value="1"/>
</dbReference>
<dbReference type="GO" id="GO:0003677">
    <property type="term" value="F:DNA binding"/>
    <property type="evidence" value="ECO:0007669"/>
    <property type="project" value="TreeGrafter"/>
</dbReference>